<organism evidence="1 2">
    <name type="scientific">Leifsonia shinshuensis</name>
    <dbReference type="NCBI Taxonomy" id="150026"/>
    <lineage>
        <taxon>Bacteria</taxon>
        <taxon>Bacillati</taxon>
        <taxon>Actinomycetota</taxon>
        <taxon>Actinomycetes</taxon>
        <taxon>Micrococcales</taxon>
        <taxon>Microbacteriaceae</taxon>
        <taxon>Leifsonia</taxon>
    </lineage>
</organism>
<gene>
    <name evidence="1" type="ORF">HNR13_003537</name>
</gene>
<proteinExistence type="predicted"/>
<dbReference type="InterPro" id="IPR011009">
    <property type="entry name" value="Kinase-like_dom_sf"/>
</dbReference>
<evidence type="ECO:0000313" key="2">
    <source>
        <dbReference type="Proteomes" id="UP000578352"/>
    </source>
</evidence>
<keyword evidence="1" id="KW-0418">Kinase</keyword>
<protein>
    <submittedName>
        <fullName evidence="1">Streptomycin 6-kinase</fullName>
        <ecNumber evidence="1">2.7.1.72</ecNumber>
    </submittedName>
</protein>
<comment type="caution">
    <text evidence="1">The sequence shown here is derived from an EMBL/GenBank/DDBJ whole genome shotgun (WGS) entry which is preliminary data.</text>
</comment>
<keyword evidence="1" id="KW-0808">Transferase</keyword>
<dbReference type="Pfam" id="PF04655">
    <property type="entry name" value="APH_6_hur"/>
    <property type="match status" value="1"/>
</dbReference>
<dbReference type="EMBL" id="JACCFL010000001">
    <property type="protein sequence ID" value="NYJ25250.1"/>
    <property type="molecule type" value="Genomic_DNA"/>
</dbReference>
<dbReference type="SUPFAM" id="SSF56112">
    <property type="entry name" value="Protein kinase-like (PK-like)"/>
    <property type="match status" value="1"/>
</dbReference>
<dbReference type="Proteomes" id="UP000578352">
    <property type="component" value="Unassembled WGS sequence"/>
</dbReference>
<sequence>MRRDPEALLAPWRARWALSPDGAAFATPSSVLQPVTLDGRAAFLKLATGAEEAAGGRVLRWWAGRGAAPVLAADGDALVLARATGDRSLSALAASGPDGDDEATRILCRAALRLQRVDDRPRPEGLFDLTRWFAELFEHAAEQPYSHDGMFRRAEEEARALLAAPAGDVVLHGDVHHGNVLDFGTDGWLAIDPKHVHGDPAFDFANILCNPDPEVALAPGRFERTVAVIAEETGVDERRMLRWALAWAGLSAAWSERSGGDAGTTIGVGLRALQALEAPA</sequence>
<accession>A0A853D2K3</accession>
<dbReference type="GO" id="GO:0050300">
    <property type="term" value="F:aminoglycoside 6-kinase activity"/>
    <property type="evidence" value="ECO:0007669"/>
    <property type="project" value="UniProtKB-EC"/>
</dbReference>
<dbReference type="EC" id="2.7.1.72" evidence="1"/>
<dbReference type="Gene3D" id="3.90.1200.10">
    <property type="match status" value="1"/>
</dbReference>
<dbReference type="GO" id="GO:0019748">
    <property type="term" value="P:secondary metabolic process"/>
    <property type="evidence" value="ECO:0007669"/>
    <property type="project" value="InterPro"/>
</dbReference>
<evidence type="ECO:0000313" key="1">
    <source>
        <dbReference type="EMBL" id="NYJ25250.1"/>
    </source>
</evidence>
<dbReference type="AlphaFoldDB" id="A0A853D2K3"/>
<dbReference type="RefSeq" id="WP_179607891.1">
    <property type="nucleotide sequence ID" value="NZ_BAABEH010000001.1"/>
</dbReference>
<reference evidence="1 2" key="1">
    <citation type="submission" date="2020-07" db="EMBL/GenBank/DDBJ databases">
        <title>Sequencing the genomes of 1000 actinobacteria strains.</title>
        <authorList>
            <person name="Klenk H.-P."/>
        </authorList>
    </citation>
    <scope>NUCLEOTIDE SEQUENCE [LARGE SCALE GENOMIC DNA]</scope>
    <source>
        <strain evidence="1 2">DSM 15165</strain>
    </source>
</reference>
<name>A0A853D2K3_9MICO</name>
<dbReference type="InterPro" id="IPR006748">
    <property type="entry name" value="NH2Glyco/OHUrea_AB-resist_kin"/>
</dbReference>